<dbReference type="PANTHER" id="PTHR21197:SF0">
    <property type="entry name" value="UDP-GALACTOPYRANOSE MUTASE"/>
    <property type="match status" value="1"/>
</dbReference>
<evidence type="ECO:0000256" key="1">
    <source>
        <dbReference type="ARBA" id="ARBA00001974"/>
    </source>
</evidence>
<dbReference type="PANTHER" id="PTHR21197">
    <property type="entry name" value="UDP-GALACTOPYRANOSE MUTASE"/>
    <property type="match status" value="1"/>
</dbReference>
<evidence type="ECO:0000259" key="6">
    <source>
        <dbReference type="Pfam" id="PF03275"/>
    </source>
</evidence>
<dbReference type="SUPFAM" id="SSF54373">
    <property type="entry name" value="FAD-linked reductases, C-terminal domain"/>
    <property type="match status" value="1"/>
</dbReference>
<comment type="caution">
    <text evidence="7">The sequence shown here is derived from an EMBL/GenBank/DDBJ whole genome shotgun (WGS) entry which is preliminary data.</text>
</comment>
<comment type="similarity">
    <text evidence="2">Belongs to the UDP-galactopyranose/dTDP-fucopyranose mutase family.</text>
</comment>
<comment type="cofactor">
    <cofactor evidence="1">
        <name>FAD</name>
        <dbReference type="ChEBI" id="CHEBI:57692"/>
    </cofactor>
</comment>
<dbReference type="AlphaFoldDB" id="A0A8J7M2B7"/>
<protein>
    <submittedName>
        <fullName evidence="7">UDP-galactopyranose mutase</fullName>
        <ecNumber evidence="7">5.4.99.9</ecNumber>
    </submittedName>
</protein>
<reference evidence="7" key="1">
    <citation type="submission" date="2020-12" db="EMBL/GenBank/DDBJ databases">
        <title>Geomonas sp. Red875, isolated from river sediment.</title>
        <authorList>
            <person name="Xu Z."/>
            <person name="Zhang Z."/>
            <person name="Masuda Y."/>
            <person name="Itoh H."/>
            <person name="Senoo K."/>
        </authorList>
    </citation>
    <scope>NUCLEOTIDE SEQUENCE</scope>
    <source>
        <strain evidence="7">Red875</strain>
    </source>
</reference>
<keyword evidence="8" id="KW-1185">Reference proteome</keyword>
<dbReference type="Pfam" id="PF03275">
    <property type="entry name" value="GLF"/>
    <property type="match status" value="1"/>
</dbReference>
<feature type="domain" description="UDP-galactopyranose mutase C-terminal" evidence="6">
    <location>
        <begin position="154"/>
        <end position="358"/>
    </location>
</feature>
<keyword evidence="3" id="KW-0285">Flavoprotein</keyword>
<keyword evidence="5 7" id="KW-0413">Isomerase</keyword>
<dbReference type="Gene3D" id="3.40.50.720">
    <property type="entry name" value="NAD(P)-binding Rossmann-like Domain"/>
    <property type="match status" value="3"/>
</dbReference>
<dbReference type="GO" id="GO:0050660">
    <property type="term" value="F:flavin adenine dinucleotide binding"/>
    <property type="evidence" value="ECO:0007669"/>
    <property type="project" value="TreeGrafter"/>
</dbReference>
<gene>
    <name evidence="7" type="primary">glf</name>
    <name evidence="7" type="ORF">JFN93_21535</name>
</gene>
<evidence type="ECO:0000256" key="5">
    <source>
        <dbReference type="ARBA" id="ARBA00023235"/>
    </source>
</evidence>
<evidence type="ECO:0000313" key="8">
    <source>
        <dbReference type="Proteomes" id="UP000636888"/>
    </source>
</evidence>
<dbReference type="SUPFAM" id="SSF51971">
    <property type="entry name" value="Nucleotide-binding domain"/>
    <property type="match status" value="1"/>
</dbReference>
<keyword evidence="4" id="KW-0274">FAD</keyword>
<name>A0A8J7M2B7_9BACT</name>
<dbReference type="EC" id="5.4.99.9" evidence="7"/>
<evidence type="ECO:0000313" key="7">
    <source>
        <dbReference type="EMBL" id="MBJ6727303.1"/>
    </source>
</evidence>
<dbReference type="RefSeq" id="WP_199386226.1">
    <property type="nucleotide sequence ID" value="NZ_JAEMHM010000022.1"/>
</dbReference>
<evidence type="ECO:0000256" key="2">
    <source>
        <dbReference type="ARBA" id="ARBA00009321"/>
    </source>
</evidence>
<dbReference type="NCBIfam" id="TIGR00031">
    <property type="entry name" value="UDP-GALP_mutase"/>
    <property type="match status" value="1"/>
</dbReference>
<proteinExistence type="inferred from homology"/>
<accession>A0A8J7M2B7</accession>
<evidence type="ECO:0000256" key="4">
    <source>
        <dbReference type="ARBA" id="ARBA00022827"/>
    </source>
</evidence>
<dbReference type="GO" id="GO:0005829">
    <property type="term" value="C:cytosol"/>
    <property type="evidence" value="ECO:0007669"/>
    <property type="project" value="TreeGrafter"/>
</dbReference>
<dbReference type="InterPro" id="IPR004379">
    <property type="entry name" value="UDP-GALP_mutase"/>
</dbReference>
<organism evidence="7 8">
    <name type="scientific">Geomesophilobacter sediminis</name>
    <dbReference type="NCBI Taxonomy" id="2798584"/>
    <lineage>
        <taxon>Bacteria</taxon>
        <taxon>Pseudomonadati</taxon>
        <taxon>Thermodesulfobacteriota</taxon>
        <taxon>Desulfuromonadia</taxon>
        <taxon>Geobacterales</taxon>
        <taxon>Geobacteraceae</taxon>
        <taxon>Geomesophilobacter</taxon>
    </lineage>
</organism>
<evidence type="ECO:0000256" key="3">
    <source>
        <dbReference type="ARBA" id="ARBA00022630"/>
    </source>
</evidence>
<dbReference type="EMBL" id="JAEMHM010000022">
    <property type="protein sequence ID" value="MBJ6727303.1"/>
    <property type="molecule type" value="Genomic_DNA"/>
</dbReference>
<dbReference type="InterPro" id="IPR015899">
    <property type="entry name" value="UDP-GalPyranose_mutase_C"/>
</dbReference>
<dbReference type="GO" id="GO:0008767">
    <property type="term" value="F:UDP-galactopyranose mutase activity"/>
    <property type="evidence" value="ECO:0007669"/>
    <property type="project" value="UniProtKB-EC"/>
</dbReference>
<dbReference type="Proteomes" id="UP000636888">
    <property type="component" value="Unassembled WGS sequence"/>
</dbReference>
<dbReference type="Pfam" id="PF13450">
    <property type="entry name" value="NAD_binding_8"/>
    <property type="match status" value="1"/>
</dbReference>
<sequence>MNLEGLKYLVVGAGFYGAVTAERIAADLGERVLVIDKRSHVGGNSYSENDPATGIECHVYGSHIFHTSDPEVWSYLCRFASLNHYRHQVLTLFGDRVFQMPINLATINAFYGVNLTPAEAREFIRQEIEKESISAPKNLEEKAISLVGRPLYEAFVKGYTVKQWETDPRLLPADIITRLPFRFGYKSDYFNDPWQGIPLDGYAPLFRRMLDHPNVELRLGTDFFAVRDRVPADCRVIFTGPIDRFFDYRFGRLGWRTLRFEKEVCPVGDFQGTTVMNYADAAVPYTRIHEFRHYHEERDYPEDRTVIYREYSRTAAGEEEPYYPIGTAADREMLELYQDAAQKLPNVSFGGRLGNYRYLDMDKAIQAALQTYQREIKGAGPR</sequence>